<sequence length="432" mass="49022">MNLPKSEHPRLVIIGGGFAGISLARNLINHPVQVVMVDKRNYHTFQPLLYQVSTSGLEPDSIAYPIRKIFNKSKNIFFRLAEVQSINDKDNFLSTSIGKIEFDYLVIATGSKTNFFGNKNVEQNAMSMKSIPQALNLRSLILENLEEASITKDLQQRKRLLNFVIAGAGPTGVELSGALAELKKHVVNKDFPDLNMDEIQVHLIEGEDRVLPPMSKKASKNATKFLKKLGVIIHTNTYVEDYKDFVVETNSGKTFETETFVWSAGVGGAPVNGLKASSIIDKMKRYRVNHYNQVDGYEHIFALGDIALMQTKNWPEGHPMVAQPAIQQGKHLANNFKRTLKNQAFIPFTYFDKGTMATVGRNKAVVDLHKLKFGGAFAWFIWMFVHLWFLVGFRNRLVTFMNWVYSYINYDRAARIIVRPFKSKKLEMHDAD</sequence>
<dbReference type="RefSeq" id="WP_166399163.1">
    <property type="nucleotide sequence ID" value="NZ_JAANAS010000002.1"/>
</dbReference>
<dbReference type="PANTHER" id="PTHR43706">
    <property type="entry name" value="NADH DEHYDROGENASE"/>
    <property type="match status" value="1"/>
</dbReference>
<evidence type="ECO:0000256" key="1">
    <source>
        <dbReference type="ARBA" id="ARBA00005272"/>
    </source>
</evidence>
<dbReference type="PRINTS" id="PR00411">
    <property type="entry name" value="PNDRDTASEI"/>
</dbReference>
<dbReference type="PRINTS" id="PR00368">
    <property type="entry name" value="FADPNR"/>
</dbReference>
<evidence type="ECO:0000256" key="6">
    <source>
        <dbReference type="ARBA" id="ARBA00023002"/>
    </source>
</evidence>
<name>A0A967AAY0_9FLAO</name>
<keyword evidence="13" id="KW-1185">Reference proteome</keyword>
<evidence type="ECO:0000259" key="10">
    <source>
        <dbReference type="Pfam" id="PF07992"/>
    </source>
</evidence>
<feature type="domain" description="FAD/NAD(P)-binding" evidence="10">
    <location>
        <begin position="10"/>
        <end position="329"/>
    </location>
</feature>
<dbReference type="Pfam" id="PF22366">
    <property type="entry name" value="NDH2_C"/>
    <property type="match status" value="1"/>
</dbReference>
<dbReference type="InterPro" id="IPR036188">
    <property type="entry name" value="FAD/NAD-bd_sf"/>
</dbReference>
<dbReference type="Pfam" id="PF07992">
    <property type="entry name" value="Pyr_redox_2"/>
    <property type="match status" value="1"/>
</dbReference>
<comment type="caution">
    <text evidence="12">The sequence shown here is derived from an EMBL/GenBank/DDBJ whole genome shotgun (WGS) entry which is preliminary data.</text>
</comment>
<dbReference type="SUPFAM" id="SSF51905">
    <property type="entry name" value="FAD/NAD(P)-binding domain"/>
    <property type="match status" value="2"/>
</dbReference>
<evidence type="ECO:0000256" key="9">
    <source>
        <dbReference type="SAM" id="Phobius"/>
    </source>
</evidence>
<evidence type="ECO:0000313" key="12">
    <source>
        <dbReference type="EMBL" id="NGZ88892.1"/>
    </source>
</evidence>
<reference evidence="12" key="1">
    <citation type="submission" date="2020-03" db="EMBL/GenBank/DDBJ databases">
        <title>Psychroflexus Maritimus sp. nov., isolate from marine sediment.</title>
        <authorList>
            <person name="Zhong Y.-L."/>
        </authorList>
    </citation>
    <scope>NUCLEOTIDE SEQUENCE</scope>
    <source>
        <strain evidence="12">C1</strain>
    </source>
</reference>
<evidence type="ECO:0000256" key="4">
    <source>
        <dbReference type="ARBA" id="ARBA00022827"/>
    </source>
</evidence>
<dbReference type="AlphaFoldDB" id="A0A967AAY0"/>
<evidence type="ECO:0000256" key="7">
    <source>
        <dbReference type="ARBA" id="ARBA00023027"/>
    </source>
</evidence>
<dbReference type="Proteomes" id="UP000643701">
    <property type="component" value="Unassembled WGS sequence"/>
</dbReference>
<proteinExistence type="inferred from homology"/>
<keyword evidence="4" id="KW-0274">FAD</keyword>
<keyword evidence="9" id="KW-1133">Transmembrane helix</keyword>
<dbReference type="EC" id="1.6.5.9" evidence="2"/>
<keyword evidence="9" id="KW-0472">Membrane</keyword>
<comment type="similarity">
    <text evidence="1">Belongs to the NADH dehydrogenase family.</text>
</comment>
<evidence type="ECO:0000256" key="5">
    <source>
        <dbReference type="ARBA" id="ARBA00022946"/>
    </source>
</evidence>
<keyword evidence="9" id="KW-0812">Transmembrane</keyword>
<keyword evidence="7" id="KW-0520">NAD</keyword>
<evidence type="ECO:0000256" key="3">
    <source>
        <dbReference type="ARBA" id="ARBA00022630"/>
    </source>
</evidence>
<feature type="transmembrane region" description="Helical" evidence="9">
    <location>
        <begin position="373"/>
        <end position="393"/>
    </location>
</feature>
<dbReference type="EMBL" id="JAANAS010000002">
    <property type="protein sequence ID" value="NGZ88892.1"/>
    <property type="molecule type" value="Genomic_DNA"/>
</dbReference>
<dbReference type="Gene3D" id="3.50.50.100">
    <property type="match status" value="1"/>
</dbReference>
<keyword evidence="5" id="KW-0809">Transit peptide</keyword>
<evidence type="ECO:0000256" key="2">
    <source>
        <dbReference type="ARBA" id="ARBA00012637"/>
    </source>
</evidence>
<keyword evidence="6" id="KW-0560">Oxidoreductase</keyword>
<evidence type="ECO:0000256" key="8">
    <source>
        <dbReference type="ARBA" id="ARBA00047599"/>
    </source>
</evidence>
<accession>A0A967AAY0</accession>
<evidence type="ECO:0000313" key="13">
    <source>
        <dbReference type="Proteomes" id="UP000643701"/>
    </source>
</evidence>
<dbReference type="PANTHER" id="PTHR43706:SF47">
    <property type="entry name" value="EXTERNAL NADH-UBIQUINONE OXIDOREDUCTASE 1, MITOCHONDRIAL-RELATED"/>
    <property type="match status" value="1"/>
</dbReference>
<protein>
    <recommendedName>
        <fullName evidence="2">NADH:ubiquinone reductase (non-electrogenic)</fullName>
        <ecNumber evidence="2">1.6.5.9</ecNumber>
    </recommendedName>
</protein>
<dbReference type="InterPro" id="IPR054585">
    <property type="entry name" value="NDH2-like_C"/>
</dbReference>
<keyword evidence="3" id="KW-0285">Flavoprotein</keyword>
<evidence type="ECO:0000259" key="11">
    <source>
        <dbReference type="Pfam" id="PF22366"/>
    </source>
</evidence>
<dbReference type="InterPro" id="IPR045024">
    <property type="entry name" value="NDH-2"/>
</dbReference>
<gene>
    <name evidence="12" type="ORF">G7034_01340</name>
</gene>
<organism evidence="12 13">
    <name type="scientific">Psychroflexus maritimus</name>
    <dbReference type="NCBI Taxonomy" id="2714865"/>
    <lineage>
        <taxon>Bacteria</taxon>
        <taxon>Pseudomonadati</taxon>
        <taxon>Bacteroidota</taxon>
        <taxon>Flavobacteriia</taxon>
        <taxon>Flavobacteriales</taxon>
        <taxon>Flavobacteriaceae</taxon>
        <taxon>Psychroflexus</taxon>
    </lineage>
</organism>
<comment type="catalytic activity">
    <reaction evidence="8">
        <text>a quinone + NADH + H(+) = a quinol + NAD(+)</text>
        <dbReference type="Rhea" id="RHEA:46160"/>
        <dbReference type="ChEBI" id="CHEBI:15378"/>
        <dbReference type="ChEBI" id="CHEBI:24646"/>
        <dbReference type="ChEBI" id="CHEBI:57540"/>
        <dbReference type="ChEBI" id="CHEBI:57945"/>
        <dbReference type="ChEBI" id="CHEBI:132124"/>
        <dbReference type="EC" id="1.6.5.9"/>
    </reaction>
</comment>
<dbReference type="InterPro" id="IPR023753">
    <property type="entry name" value="FAD/NAD-binding_dom"/>
</dbReference>
<feature type="domain" description="External alternative NADH-ubiquinone oxidoreductase-like C-terminal" evidence="11">
    <location>
        <begin position="353"/>
        <end position="407"/>
    </location>
</feature>
<dbReference type="GO" id="GO:0050136">
    <property type="term" value="F:NADH dehydrogenase (quinone) (non-electrogenic) activity"/>
    <property type="evidence" value="ECO:0007669"/>
    <property type="project" value="UniProtKB-EC"/>
</dbReference>